<name>E4ZPB0_LEPMJ</name>
<dbReference type="PANTHER" id="PTHR28065">
    <property type="entry name" value="FREQUENIN"/>
    <property type="match status" value="1"/>
</dbReference>
<dbReference type="Proteomes" id="UP000002668">
    <property type="component" value="Genome"/>
</dbReference>
<accession>E4ZPB0</accession>
<organism evidence="4">
    <name type="scientific">Leptosphaeria maculans (strain JN3 / isolate v23.1.3 / race Av1-4-5-6-7-8)</name>
    <name type="common">Blackleg fungus</name>
    <name type="synonym">Phoma lingam</name>
    <dbReference type="NCBI Taxonomy" id="985895"/>
    <lineage>
        <taxon>Eukaryota</taxon>
        <taxon>Fungi</taxon>
        <taxon>Dikarya</taxon>
        <taxon>Ascomycota</taxon>
        <taxon>Pezizomycotina</taxon>
        <taxon>Dothideomycetes</taxon>
        <taxon>Pleosporomycetidae</taxon>
        <taxon>Pleosporales</taxon>
        <taxon>Pleosporineae</taxon>
        <taxon>Leptosphaeriaceae</taxon>
        <taxon>Plenodomus</taxon>
        <taxon>Plenodomus lingam/Leptosphaeria maculans species complex</taxon>
    </lineage>
</organism>
<proteinExistence type="predicted"/>
<dbReference type="VEuPathDB" id="FungiDB:LEMA_P040360.1"/>
<feature type="compositionally biased region" description="Basic and acidic residues" evidence="1">
    <location>
        <begin position="111"/>
        <end position="124"/>
    </location>
</feature>
<sequence>MTIITRQTGRRFACATCAPASQCKQGPYRDPRPSPSPQIYVTHNVQCSHVAMESNQSAARQAKRFLDERVRTDWAFPDSPAPWSASDEEVRDAQSFRERYYGESDSSSESHAGDEGDGPYKFDNPDSIGDAIAHTRETRVGRRRARLEQEMEENEGLRIWVHRRDLWTGAASVRKYGIRKPPHRASPTAGDLREVHATPTRLESQSTSSSAPEPIDMVPIAPRLLESNPIRASITPRAYSDIFQKIVVSARTPSVPINLADMTQALVHGWKETDEWPPRVGTPDPLAGKKRGITGAALNPYHGCFNGRHPHLEKSVDSLKRILHLNSHHNVDTPDGGKEEAANMYPVYEAKTSIVTGVQRMPPCAYVVLSSLLLYLHCQDAGLRRPWRPKLDR</sequence>
<dbReference type="PANTHER" id="PTHR28065:SF1">
    <property type="entry name" value="DUF4050 DOMAIN-CONTAINING PROTEIN"/>
    <property type="match status" value="1"/>
</dbReference>
<dbReference type="AlphaFoldDB" id="E4ZPB0"/>
<keyword evidence="4" id="KW-1185">Reference proteome</keyword>
<dbReference type="eggNOG" id="ENOG502SRCS">
    <property type="taxonomic scope" value="Eukaryota"/>
</dbReference>
<dbReference type="InterPro" id="IPR025124">
    <property type="entry name" value="Gag1-like_clamp"/>
</dbReference>
<dbReference type="InParanoid" id="E4ZPB0"/>
<evidence type="ECO:0000259" key="2">
    <source>
        <dbReference type="Pfam" id="PF13259"/>
    </source>
</evidence>
<protein>
    <recommendedName>
        <fullName evidence="2">Gag1-like clamp domain-containing protein</fullName>
    </recommendedName>
</protein>
<evidence type="ECO:0000256" key="1">
    <source>
        <dbReference type="SAM" id="MobiDB-lite"/>
    </source>
</evidence>
<evidence type="ECO:0000313" key="3">
    <source>
        <dbReference type="EMBL" id="CBX93135.1"/>
    </source>
</evidence>
<dbReference type="HOGENOM" id="CLU_702211_0_0_1"/>
<evidence type="ECO:0000313" key="4">
    <source>
        <dbReference type="Proteomes" id="UP000002668"/>
    </source>
</evidence>
<gene>
    <name evidence="3" type="ORF">LEMA_P040360.1</name>
</gene>
<reference evidence="4" key="1">
    <citation type="journal article" date="2011" name="Nat. Commun.">
        <title>Effector diversification within compartments of the Leptosphaeria maculans genome affected by Repeat-Induced Point mutations.</title>
        <authorList>
            <person name="Rouxel T."/>
            <person name="Grandaubert J."/>
            <person name="Hane J.K."/>
            <person name="Hoede C."/>
            <person name="van de Wouw A.P."/>
            <person name="Couloux A."/>
            <person name="Dominguez V."/>
            <person name="Anthouard V."/>
            <person name="Bally P."/>
            <person name="Bourras S."/>
            <person name="Cozijnsen A.J."/>
            <person name="Ciuffetti L.M."/>
            <person name="Degrave A."/>
            <person name="Dilmaghani A."/>
            <person name="Duret L."/>
            <person name="Fudal I."/>
            <person name="Goodwin S.B."/>
            <person name="Gout L."/>
            <person name="Glaser N."/>
            <person name="Linglin J."/>
            <person name="Kema G.H.J."/>
            <person name="Lapalu N."/>
            <person name="Lawrence C.B."/>
            <person name="May K."/>
            <person name="Meyer M."/>
            <person name="Ollivier B."/>
            <person name="Poulain J."/>
            <person name="Schoch C.L."/>
            <person name="Simon A."/>
            <person name="Spatafora J.W."/>
            <person name="Stachowiak A."/>
            <person name="Turgeon B.G."/>
            <person name="Tyler B.M."/>
            <person name="Vincent D."/>
            <person name="Weissenbach J."/>
            <person name="Amselem J."/>
            <person name="Quesneville H."/>
            <person name="Oliver R.P."/>
            <person name="Wincker P."/>
            <person name="Balesdent M.-H."/>
            <person name="Howlett B.J."/>
        </authorList>
    </citation>
    <scope>NUCLEOTIDE SEQUENCE [LARGE SCALE GENOMIC DNA]</scope>
    <source>
        <strain evidence="4">JN3 / isolate v23.1.3 / race Av1-4-5-6-7-8</strain>
    </source>
</reference>
<feature type="compositionally biased region" description="Polar residues" evidence="1">
    <location>
        <begin position="201"/>
        <end position="211"/>
    </location>
</feature>
<dbReference type="STRING" id="985895.E4ZPB0"/>
<dbReference type="EMBL" id="FP929105">
    <property type="protein sequence ID" value="CBX93135.1"/>
    <property type="molecule type" value="Genomic_DNA"/>
</dbReference>
<feature type="region of interest" description="Disordered" evidence="1">
    <location>
        <begin position="98"/>
        <end position="141"/>
    </location>
</feature>
<feature type="region of interest" description="Disordered" evidence="1">
    <location>
        <begin position="196"/>
        <end position="215"/>
    </location>
</feature>
<feature type="domain" description="Gag1-like clamp" evidence="2">
    <location>
        <begin position="119"/>
        <end position="277"/>
    </location>
</feature>
<dbReference type="InterPro" id="IPR053274">
    <property type="entry name" value="Fluconazole_resistance"/>
</dbReference>
<dbReference type="OrthoDB" id="5422958at2759"/>
<dbReference type="GeneID" id="13287453"/>
<dbReference type="Pfam" id="PF13259">
    <property type="entry name" value="clamp_Gag1-like"/>
    <property type="match status" value="1"/>
</dbReference>